<evidence type="ECO:0000256" key="1">
    <source>
        <dbReference type="SAM" id="Phobius"/>
    </source>
</evidence>
<evidence type="ECO:0000313" key="3">
    <source>
        <dbReference type="Proteomes" id="UP000193689"/>
    </source>
</evidence>
<keyword evidence="1" id="KW-0472">Membrane</keyword>
<dbReference type="PANTHER" id="PTHR35041">
    <property type="entry name" value="MEDIATOR OF RNA POLYMERASE II TRANSCRIPTION SUBUNIT 1"/>
    <property type="match status" value="1"/>
</dbReference>
<keyword evidence="3" id="KW-1185">Reference proteome</keyword>
<gene>
    <name evidence="2" type="ORF">BCR38DRAFT_413709</name>
</gene>
<name>A0A1Y2DF90_9PEZI</name>
<dbReference type="AlphaFoldDB" id="A0A1Y2DF90"/>
<keyword evidence="1" id="KW-1133">Transmembrane helix</keyword>
<dbReference type="GeneID" id="63775073"/>
<dbReference type="Proteomes" id="UP000193689">
    <property type="component" value="Unassembled WGS sequence"/>
</dbReference>
<dbReference type="EMBL" id="MCFJ01000018">
    <property type="protein sequence ID" value="ORY57796.1"/>
    <property type="molecule type" value="Genomic_DNA"/>
</dbReference>
<dbReference type="PANTHER" id="PTHR35041:SF6">
    <property type="entry name" value="FORMYLMETHIONINE DEFORMYLASE-LIKE PROTEIN-RELATED"/>
    <property type="match status" value="1"/>
</dbReference>
<sequence length="194" mass="21012">MPITPLLYSKELAGLNLVLKSASLASSDLETGWDGIDVQDNMPTTKSLAETVGEIFRNATISLMTQELLNPNYESPYAPPKTNVTTFSNKNVYTYSPNTLWITYGVSITTSALSVLIGSGVVAMTGASYSSKFSTILRIAFNVHVSRDVELHDTSGKDPLPKHLGKMTVMFPPEKVSAIYDMEACVLAKSVTIP</sequence>
<evidence type="ECO:0000313" key="2">
    <source>
        <dbReference type="EMBL" id="ORY57796.1"/>
    </source>
</evidence>
<feature type="transmembrane region" description="Helical" evidence="1">
    <location>
        <begin position="101"/>
        <end position="124"/>
    </location>
</feature>
<proteinExistence type="predicted"/>
<comment type="caution">
    <text evidence="2">The sequence shown here is derived from an EMBL/GenBank/DDBJ whole genome shotgun (WGS) entry which is preliminary data.</text>
</comment>
<dbReference type="STRING" id="1141098.A0A1Y2DF90"/>
<dbReference type="InParanoid" id="A0A1Y2DF90"/>
<organism evidence="2 3">
    <name type="scientific">Pseudomassariella vexata</name>
    <dbReference type="NCBI Taxonomy" id="1141098"/>
    <lineage>
        <taxon>Eukaryota</taxon>
        <taxon>Fungi</taxon>
        <taxon>Dikarya</taxon>
        <taxon>Ascomycota</taxon>
        <taxon>Pezizomycotina</taxon>
        <taxon>Sordariomycetes</taxon>
        <taxon>Xylariomycetidae</taxon>
        <taxon>Amphisphaeriales</taxon>
        <taxon>Pseudomassariaceae</taxon>
        <taxon>Pseudomassariella</taxon>
    </lineage>
</organism>
<keyword evidence="1" id="KW-0812">Transmembrane</keyword>
<protein>
    <submittedName>
        <fullName evidence="2">Uncharacterized protein</fullName>
    </submittedName>
</protein>
<reference evidence="2 3" key="1">
    <citation type="submission" date="2016-07" db="EMBL/GenBank/DDBJ databases">
        <title>Pervasive Adenine N6-methylation of Active Genes in Fungi.</title>
        <authorList>
            <consortium name="DOE Joint Genome Institute"/>
            <person name="Mondo S.J."/>
            <person name="Dannebaum R.O."/>
            <person name="Kuo R.C."/>
            <person name="Labutti K."/>
            <person name="Haridas S."/>
            <person name="Kuo A."/>
            <person name="Salamov A."/>
            <person name="Ahrendt S.R."/>
            <person name="Lipzen A."/>
            <person name="Sullivan W."/>
            <person name="Andreopoulos W.B."/>
            <person name="Clum A."/>
            <person name="Lindquist E."/>
            <person name="Daum C."/>
            <person name="Ramamoorthy G.K."/>
            <person name="Gryganskyi A."/>
            <person name="Culley D."/>
            <person name="Magnuson J.K."/>
            <person name="James T.Y."/>
            <person name="O'Malley M.A."/>
            <person name="Stajich J.E."/>
            <person name="Spatafora J.W."/>
            <person name="Visel A."/>
            <person name="Grigoriev I.V."/>
        </authorList>
    </citation>
    <scope>NUCLEOTIDE SEQUENCE [LARGE SCALE GENOMIC DNA]</scope>
    <source>
        <strain evidence="2 3">CBS 129021</strain>
    </source>
</reference>
<dbReference type="OrthoDB" id="5322539at2759"/>
<accession>A0A1Y2DF90</accession>
<dbReference type="RefSeq" id="XP_040710925.1">
    <property type="nucleotide sequence ID" value="XM_040858861.1"/>
</dbReference>